<gene>
    <name evidence="4" type="ORF">ATC03_01635</name>
</gene>
<keyword evidence="2" id="KW-0012">Acyltransferase</keyword>
<dbReference type="RefSeq" id="WP_067872331.1">
    <property type="nucleotide sequence ID" value="NZ_CP013979.1"/>
</dbReference>
<dbReference type="InterPro" id="IPR016181">
    <property type="entry name" value="Acyl_CoA_acyltransferase"/>
</dbReference>
<reference evidence="5" key="2">
    <citation type="submission" date="2016-01" db="EMBL/GenBank/DDBJ databases">
        <title>Complete genome sequence of Agromyces aureus AR33T and comparison with related organisms.</title>
        <authorList>
            <person name="Corretto E."/>
            <person name="Antonielli L."/>
            <person name="Sessitsch A."/>
            <person name="Brader G."/>
        </authorList>
    </citation>
    <scope>NUCLEOTIDE SEQUENCE [LARGE SCALE GENOMIC DNA]</scope>
    <source>
        <strain evidence="5">AR33</strain>
    </source>
</reference>
<dbReference type="PANTHER" id="PTHR43877:SF2">
    <property type="entry name" value="AMINOALKYLPHOSPHONATE N-ACETYLTRANSFERASE-RELATED"/>
    <property type="match status" value="1"/>
</dbReference>
<dbReference type="GO" id="GO:0016747">
    <property type="term" value="F:acyltransferase activity, transferring groups other than amino-acyl groups"/>
    <property type="evidence" value="ECO:0007669"/>
    <property type="project" value="InterPro"/>
</dbReference>
<dbReference type="InterPro" id="IPR050832">
    <property type="entry name" value="Bact_Acetyltransf"/>
</dbReference>
<evidence type="ECO:0000259" key="3">
    <source>
        <dbReference type="PROSITE" id="PS51186"/>
    </source>
</evidence>
<dbReference type="KEGG" id="agy:ATC03_01635"/>
<evidence type="ECO:0000256" key="2">
    <source>
        <dbReference type="ARBA" id="ARBA00023315"/>
    </source>
</evidence>
<dbReference type="PANTHER" id="PTHR43877">
    <property type="entry name" value="AMINOALKYLPHOSPHONATE N-ACETYLTRANSFERASE-RELATED-RELATED"/>
    <property type="match status" value="1"/>
</dbReference>
<dbReference type="AlphaFoldDB" id="A0A191WBM3"/>
<dbReference type="Gene3D" id="3.40.630.30">
    <property type="match status" value="1"/>
</dbReference>
<evidence type="ECO:0000256" key="1">
    <source>
        <dbReference type="ARBA" id="ARBA00022679"/>
    </source>
</evidence>
<proteinExistence type="predicted"/>
<dbReference type="Pfam" id="PF00583">
    <property type="entry name" value="Acetyltransf_1"/>
    <property type="match status" value="1"/>
</dbReference>
<name>A0A191WBM3_9MICO</name>
<reference evidence="4 5" key="1">
    <citation type="journal article" date="2016" name="Int. J. Syst. Evol. Microbiol.">
        <title>Agromyces aureus sp. nov., isolated from the rhizosphere of Salix caprea L. grown in a heavy-metal-contaminated soil.</title>
        <authorList>
            <person name="Corretto E."/>
            <person name="Antonielli L."/>
            <person name="Sessitsch A."/>
            <person name="Compant S."/>
            <person name="Gorfer M."/>
            <person name="Kuffner M."/>
            <person name="Brader G."/>
        </authorList>
    </citation>
    <scope>NUCLEOTIDE SEQUENCE [LARGE SCALE GENOMIC DNA]</scope>
    <source>
        <strain evidence="4 5">AR33</strain>
    </source>
</reference>
<dbReference type="OrthoDB" id="9799092at2"/>
<protein>
    <submittedName>
        <fullName evidence="4">Acetyltransferase</fullName>
    </submittedName>
</protein>
<keyword evidence="5" id="KW-1185">Reference proteome</keyword>
<feature type="domain" description="N-acetyltransferase" evidence="3">
    <location>
        <begin position="6"/>
        <end position="169"/>
    </location>
</feature>
<keyword evidence="1 4" id="KW-0808">Transferase</keyword>
<dbReference type="SUPFAM" id="SSF55729">
    <property type="entry name" value="Acyl-CoA N-acyltransferases (Nat)"/>
    <property type="match status" value="1"/>
</dbReference>
<dbReference type="STRING" id="453304.ATC03_01635"/>
<dbReference type="EMBL" id="CP013979">
    <property type="protein sequence ID" value="ANJ25656.1"/>
    <property type="molecule type" value="Genomic_DNA"/>
</dbReference>
<evidence type="ECO:0000313" key="4">
    <source>
        <dbReference type="EMBL" id="ANJ25656.1"/>
    </source>
</evidence>
<dbReference type="PROSITE" id="PS51186">
    <property type="entry name" value="GNAT"/>
    <property type="match status" value="1"/>
</dbReference>
<dbReference type="CDD" id="cd04301">
    <property type="entry name" value="NAT_SF"/>
    <property type="match status" value="1"/>
</dbReference>
<accession>A0A191WBM3</accession>
<dbReference type="Proteomes" id="UP000078437">
    <property type="component" value="Chromosome"/>
</dbReference>
<dbReference type="InterPro" id="IPR000182">
    <property type="entry name" value="GNAT_dom"/>
</dbReference>
<organism evidence="4 5">
    <name type="scientific">Agromyces aureus</name>
    <dbReference type="NCBI Taxonomy" id="453304"/>
    <lineage>
        <taxon>Bacteria</taxon>
        <taxon>Bacillati</taxon>
        <taxon>Actinomycetota</taxon>
        <taxon>Actinomycetes</taxon>
        <taxon>Micrococcales</taxon>
        <taxon>Microbacteriaceae</taxon>
        <taxon>Agromyces</taxon>
    </lineage>
</organism>
<sequence length="169" mass="19183">MRRRELTIRTTREDDWPQVRDLRLEMLEDTPIAFGETLEHALGASEAIWRLRAARGTTPGQTSVVAIDRERWVGHMGGWIPDAAADPLLVGVYVSPAYRGDARGVSRRLLEAVEEWALEHGDALRLEVHEQNPRAIAFYEKLGFSLTGHTRAYELEPGGLELEMIKRLR</sequence>
<evidence type="ECO:0000313" key="5">
    <source>
        <dbReference type="Proteomes" id="UP000078437"/>
    </source>
</evidence>